<dbReference type="AlphaFoldDB" id="X1N051"/>
<name>X1N051_9ZZZZ</name>
<proteinExistence type="predicted"/>
<organism evidence="1">
    <name type="scientific">marine sediment metagenome</name>
    <dbReference type="NCBI Taxonomy" id="412755"/>
    <lineage>
        <taxon>unclassified sequences</taxon>
        <taxon>metagenomes</taxon>
        <taxon>ecological metagenomes</taxon>
    </lineage>
</organism>
<gene>
    <name evidence="1" type="ORF">S06H3_45938</name>
</gene>
<comment type="caution">
    <text evidence="1">The sequence shown here is derived from an EMBL/GenBank/DDBJ whole genome shotgun (WGS) entry which is preliminary data.</text>
</comment>
<reference evidence="1" key="1">
    <citation type="journal article" date="2014" name="Front. Microbiol.">
        <title>High frequency of phylogenetically diverse reductive dehalogenase-homologous genes in deep subseafloor sedimentary metagenomes.</title>
        <authorList>
            <person name="Kawai M."/>
            <person name="Futagami T."/>
            <person name="Toyoda A."/>
            <person name="Takaki Y."/>
            <person name="Nishi S."/>
            <person name="Hori S."/>
            <person name="Arai W."/>
            <person name="Tsubouchi T."/>
            <person name="Morono Y."/>
            <person name="Uchiyama I."/>
            <person name="Ito T."/>
            <person name="Fujiyama A."/>
            <person name="Inagaki F."/>
            <person name="Takami H."/>
        </authorList>
    </citation>
    <scope>NUCLEOTIDE SEQUENCE</scope>
    <source>
        <strain evidence="1">Expedition CK06-06</strain>
    </source>
</reference>
<evidence type="ECO:0000313" key="1">
    <source>
        <dbReference type="EMBL" id="GAI36933.1"/>
    </source>
</evidence>
<dbReference type="EMBL" id="BARV01028733">
    <property type="protein sequence ID" value="GAI36933.1"/>
    <property type="molecule type" value="Genomic_DNA"/>
</dbReference>
<accession>X1N051</accession>
<feature type="non-terminal residue" evidence="1">
    <location>
        <position position="1"/>
    </location>
</feature>
<protein>
    <submittedName>
        <fullName evidence="1">Uncharacterized protein</fullName>
    </submittedName>
</protein>
<sequence>SIIEKKGIWTIGYNVDFQFMINAEFPVEEDPVAEPFGDVTVAIIKAILDGKKLKEVRLLRFLLLDAILFYGRCQLLMLRQ</sequence>